<dbReference type="EMBL" id="LR796923">
    <property type="protein sequence ID" value="CAB4174640.1"/>
    <property type="molecule type" value="Genomic_DNA"/>
</dbReference>
<name>A0A6J5PRT7_9CAUD</name>
<reference evidence="1" key="1">
    <citation type="submission" date="2020-05" db="EMBL/GenBank/DDBJ databases">
        <authorList>
            <person name="Chiriac C."/>
            <person name="Salcher M."/>
            <person name="Ghai R."/>
            <person name="Kavagutti S V."/>
        </authorList>
    </citation>
    <scope>NUCLEOTIDE SEQUENCE</scope>
</reference>
<evidence type="ECO:0000313" key="1">
    <source>
        <dbReference type="EMBL" id="CAB4174640.1"/>
    </source>
</evidence>
<protein>
    <submittedName>
        <fullName evidence="1">Uncharacterized protein</fullName>
    </submittedName>
</protein>
<gene>
    <name evidence="1" type="ORF">UFOVP972_63</name>
</gene>
<organism evidence="1">
    <name type="scientific">uncultured Caudovirales phage</name>
    <dbReference type="NCBI Taxonomy" id="2100421"/>
    <lineage>
        <taxon>Viruses</taxon>
        <taxon>Duplodnaviria</taxon>
        <taxon>Heunggongvirae</taxon>
        <taxon>Uroviricota</taxon>
        <taxon>Caudoviricetes</taxon>
        <taxon>Peduoviridae</taxon>
        <taxon>Maltschvirus</taxon>
        <taxon>Maltschvirus maltsch</taxon>
    </lineage>
</organism>
<accession>A0A6J5PRT7</accession>
<sequence>MEKGERFIFYGKSGVVKGTVASSFEKVTYDLKHEVKVITPYIVSTNGETYNEKMCLKIKSDIPKSFLRKLISLFKRVSS</sequence>
<proteinExistence type="predicted"/>